<reference evidence="2" key="2">
    <citation type="submission" date="2013-05" db="EMBL/GenBank/DDBJ databases">
        <authorList>
            <person name="Carter J.-M."/>
            <person name="Baker S.C."/>
            <person name="Pink R."/>
            <person name="Carter D.R.F."/>
            <person name="Collins A."/>
            <person name="Tomlin J."/>
            <person name="Gibbs M."/>
            <person name="Breuker C.J."/>
        </authorList>
    </citation>
    <scope>NUCLEOTIDE SEQUENCE</scope>
    <source>
        <tissue evidence="2">Ovary</tissue>
    </source>
</reference>
<dbReference type="AlphaFoldDB" id="S4PL63"/>
<keyword evidence="1" id="KW-1133">Transmembrane helix</keyword>
<keyword evidence="1" id="KW-0812">Transmembrane</keyword>
<organism evidence="2">
    <name type="scientific">Pararge aegeria</name>
    <name type="common">speckled wood butterfly</name>
    <dbReference type="NCBI Taxonomy" id="116150"/>
    <lineage>
        <taxon>Eukaryota</taxon>
        <taxon>Metazoa</taxon>
        <taxon>Ecdysozoa</taxon>
        <taxon>Arthropoda</taxon>
        <taxon>Hexapoda</taxon>
        <taxon>Insecta</taxon>
        <taxon>Pterygota</taxon>
        <taxon>Neoptera</taxon>
        <taxon>Endopterygota</taxon>
        <taxon>Lepidoptera</taxon>
        <taxon>Glossata</taxon>
        <taxon>Ditrysia</taxon>
        <taxon>Papilionoidea</taxon>
        <taxon>Nymphalidae</taxon>
        <taxon>Satyrinae</taxon>
        <taxon>Satyrini</taxon>
        <taxon>Parargina</taxon>
        <taxon>Pararge</taxon>
    </lineage>
</organism>
<protein>
    <submittedName>
        <fullName evidence="2">Uncharacterized protein</fullName>
    </submittedName>
</protein>
<proteinExistence type="predicted"/>
<accession>S4PL63</accession>
<sequence length="85" mass="10032">MHKGSAYPYIFVRLIKIFHFMPYSFIIHTLAKNLVHATAIGCPNMPQYYCQFSVYIVNNTDMFEVVSFRFPNLKMRKALKSINTY</sequence>
<name>S4PL63_9NEOP</name>
<feature type="transmembrane region" description="Helical" evidence="1">
    <location>
        <begin position="6"/>
        <end position="26"/>
    </location>
</feature>
<keyword evidence="1" id="KW-0472">Membrane</keyword>
<dbReference type="EMBL" id="GAIX01000746">
    <property type="protein sequence ID" value="JAA91814.1"/>
    <property type="molecule type" value="Transcribed_RNA"/>
</dbReference>
<evidence type="ECO:0000256" key="1">
    <source>
        <dbReference type="SAM" id="Phobius"/>
    </source>
</evidence>
<evidence type="ECO:0000313" key="2">
    <source>
        <dbReference type="EMBL" id="JAA91814.1"/>
    </source>
</evidence>
<reference evidence="2" key="1">
    <citation type="journal article" date="2013" name="BMC Genomics">
        <title>Unscrambling butterfly oogenesis.</title>
        <authorList>
            <person name="Carter J.M."/>
            <person name="Baker S.C."/>
            <person name="Pink R."/>
            <person name="Carter D.R."/>
            <person name="Collins A."/>
            <person name="Tomlin J."/>
            <person name="Gibbs M."/>
            <person name="Breuker C.J."/>
        </authorList>
    </citation>
    <scope>NUCLEOTIDE SEQUENCE</scope>
    <source>
        <tissue evidence="2">Ovary</tissue>
    </source>
</reference>